<dbReference type="RefSeq" id="WP_115922532.1">
    <property type="nucleotide sequence ID" value="NZ_QTUA01000001.1"/>
</dbReference>
<sequence>MENLTGRLLVAVPREAQEVAEDDVFDRSVVLLLDHSDQGAHGIVLNRPLDAGVDAVLPGWQEHVTSPDHLFQGGPVGLDSALGLVSMPGDDETIGLKRLFRGVGLVDLDAPPLVVMPEIAALRIYAGHAGWGAGQLEGELRDGHWFMVDAEAADAFSQRPERLWEQVLRRAGGVASWSLTFPDDPAMN</sequence>
<comment type="similarity">
    <text evidence="1">Belongs to the UPF0301 (AlgH) family.</text>
</comment>
<keyword evidence="3" id="KW-1185">Reference proteome</keyword>
<evidence type="ECO:0000256" key="1">
    <source>
        <dbReference type="ARBA" id="ARBA00009600"/>
    </source>
</evidence>
<reference evidence="2 3" key="1">
    <citation type="submission" date="2018-08" db="EMBL/GenBank/DDBJ databases">
        <title>Sequencing the genomes of 1000 actinobacteria strains.</title>
        <authorList>
            <person name="Klenk H.-P."/>
        </authorList>
    </citation>
    <scope>NUCLEOTIDE SEQUENCE [LARGE SCALE GENOMIC DNA]</scope>
    <source>
        <strain evidence="2 3">DSM 22967</strain>
    </source>
</reference>
<organism evidence="2 3">
    <name type="scientific">Calidifontibacter indicus</name>
    <dbReference type="NCBI Taxonomy" id="419650"/>
    <lineage>
        <taxon>Bacteria</taxon>
        <taxon>Bacillati</taxon>
        <taxon>Actinomycetota</taxon>
        <taxon>Actinomycetes</taxon>
        <taxon>Micrococcales</taxon>
        <taxon>Dermacoccaceae</taxon>
        <taxon>Calidifontibacter</taxon>
    </lineage>
</organism>
<dbReference type="SUPFAM" id="SSF143456">
    <property type="entry name" value="VC0467-like"/>
    <property type="match status" value="1"/>
</dbReference>
<dbReference type="EMBL" id="QTUA01000001">
    <property type="protein sequence ID" value="REF30555.1"/>
    <property type="molecule type" value="Genomic_DNA"/>
</dbReference>
<proteinExistence type="inferred from homology"/>
<dbReference type="PANTHER" id="PTHR30327:SF1">
    <property type="entry name" value="UPF0301 PROTEIN YQGE"/>
    <property type="match status" value="1"/>
</dbReference>
<dbReference type="InterPro" id="IPR003774">
    <property type="entry name" value="AlgH-like"/>
</dbReference>
<dbReference type="Gene3D" id="3.40.1740.10">
    <property type="entry name" value="VC0467-like"/>
    <property type="match status" value="1"/>
</dbReference>
<dbReference type="GO" id="GO:0005829">
    <property type="term" value="C:cytosol"/>
    <property type="evidence" value="ECO:0007669"/>
    <property type="project" value="TreeGrafter"/>
</dbReference>
<dbReference type="Proteomes" id="UP000256253">
    <property type="component" value="Unassembled WGS sequence"/>
</dbReference>
<dbReference type="AlphaFoldDB" id="A0A3D9UVA3"/>
<accession>A0A3D9UVA3</accession>
<protein>
    <submittedName>
        <fullName evidence="2">Putative transcriptional regulator</fullName>
    </submittedName>
</protein>
<evidence type="ECO:0000313" key="3">
    <source>
        <dbReference type="Proteomes" id="UP000256253"/>
    </source>
</evidence>
<dbReference type="Pfam" id="PF02622">
    <property type="entry name" value="DUF179"/>
    <property type="match status" value="1"/>
</dbReference>
<dbReference type="OrthoDB" id="9807486at2"/>
<dbReference type="PANTHER" id="PTHR30327">
    <property type="entry name" value="UNCHARACTERIZED PROTEIN YQGE"/>
    <property type="match status" value="1"/>
</dbReference>
<name>A0A3D9UVA3_9MICO</name>
<gene>
    <name evidence="2" type="ORF">DFJ65_1567</name>
</gene>
<comment type="caution">
    <text evidence="2">The sequence shown here is derived from an EMBL/GenBank/DDBJ whole genome shotgun (WGS) entry which is preliminary data.</text>
</comment>
<evidence type="ECO:0000313" key="2">
    <source>
        <dbReference type="EMBL" id="REF30555.1"/>
    </source>
</evidence>